<evidence type="ECO:0000256" key="1">
    <source>
        <dbReference type="ARBA" id="ARBA00011975"/>
    </source>
</evidence>
<dbReference type="GO" id="GO:0032259">
    <property type="term" value="P:methylation"/>
    <property type="evidence" value="ECO:0007669"/>
    <property type="project" value="UniProtKB-KW"/>
</dbReference>
<accession>A0AAE1LJJ7</accession>
<dbReference type="PANTHER" id="PTHR23068">
    <property type="entry name" value="DNA CYTOSINE-5- -METHYLTRANSFERASE 3-RELATED"/>
    <property type="match status" value="1"/>
</dbReference>
<dbReference type="EC" id="2.1.1.37" evidence="1"/>
<gene>
    <name evidence="5" type="ORF">KUF71_001149</name>
</gene>
<dbReference type="SUPFAM" id="SSF53335">
    <property type="entry name" value="S-adenosyl-L-methionine-dependent methyltransferases"/>
    <property type="match status" value="1"/>
</dbReference>
<keyword evidence="3" id="KW-0808">Transferase</keyword>
<dbReference type="Pfam" id="PF00145">
    <property type="entry name" value="DNA_methylase"/>
    <property type="match status" value="1"/>
</dbReference>
<dbReference type="PROSITE" id="PS00094">
    <property type="entry name" value="C5_MTASE_1"/>
    <property type="match status" value="1"/>
</dbReference>
<dbReference type="InterPro" id="IPR029063">
    <property type="entry name" value="SAM-dependent_MTases_sf"/>
</dbReference>
<organism evidence="5 6">
    <name type="scientific">Frankliniella fusca</name>
    <dbReference type="NCBI Taxonomy" id="407009"/>
    <lineage>
        <taxon>Eukaryota</taxon>
        <taxon>Metazoa</taxon>
        <taxon>Ecdysozoa</taxon>
        <taxon>Arthropoda</taxon>
        <taxon>Hexapoda</taxon>
        <taxon>Insecta</taxon>
        <taxon>Pterygota</taxon>
        <taxon>Neoptera</taxon>
        <taxon>Paraneoptera</taxon>
        <taxon>Thysanoptera</taxon>
        <taxon>Terebrantia</taxon>
        <taxon>Thripoidea</taxon>
        <taxon>Thripidae</taxon>
        <taxon>Frankliniella</taxon>
    </lineage>
</organism>
<dbReference type="InterPro" id="IPR050390">
    <property type="entry name" value="C5-Methyltransferase"/>
</dbReference>
<evidence type="ECO:0000256" key="3">
    <source>
        <dbReference type="ARBA" id="ARBA00022679"/>
    </source>
</evidence>
<reference evidence="5" key="2">
    <citation type="journal article" date="2023" name="BMC Genomics">
        <title>Pest status, molecular evolution, and epigenetic factors derived from the genome assembly of Frankliniella fusca, a thysanopteran phytovirus vector.</title>
        <authorList>
            <person name="Catto M.A."/>
            <person name="Labadie P.E."/>
            <person name="Jacobson A.L."/>
            <person name="Kennedy G.G."/>
            <person name="Srinivasan R."/>
            <person name="Hunt B.G."/>
        </authorList>
    </citation>
    <scope>NUCLEOTIDE SEQUENCE</scope>
    <source>
        <strain evidence="5">PL_HMW_Pooled</strain>
    </source>
</reference>
<name>A0AAE1LJJ7_9NEOP</name>
<keyword evidence="4" id="KW-0949">S-adenosyl-L-methionine</keyword>
<dbReference type="EMBL" id="JAHWGI010001000">
    <property type="protein sequence ID" value="KAK3920437.1"/>
    <property type="molecule type" value="Genomic_DNA"/>
</dbReference>
<sequence>MVYRRRGYRKCWKPPPKGQRLKVKPYVKKRIVEKLNIVIVEEGQREVEDMHSAATSEGIHNELSTAPIESNDVEGFSAKECYHESHGASEASQECPLVIKPCDIGYYILTKYLGLDVGAYFSSEIDLSAIRVQLHNFGDKVTPVGDIEKITNDQLASLGHIDLIIGGSPCEELSRANWRRKGLDDPSGSSVLYYQYTRVLNFFKEMLFWLFENTAAMDSKTKEKITL</sequence>
<evidence type="ECO:0000256" key="4">
    <source>
        <dbReference type="ARBA" id="ARBA00022691"/>
    </source>
</evidence>
<dbReference type="Gene3D" id="3.40.50.150">
    <property type="entry name" value="Vaccinia Virus protein VP39"/>
    <property type="match status" value="1"/>
</dbReference>
<reference evidence="5" key="1">
    <citation type="submission" date="2021-07" db="EMBL/GenBank/DDBJ databases">
        <authorList>
            <person name="Catto M.A."/>
            <person name="Jacobson A."/>
            <person name="Kennedy G."/>
            <person name="Labadie P."/>
            <person name="Hunt B.G."/>
            <person name="Srinivasan R."/>
        </authorList>
    </citation>
    <scope>NUCLEOTIDE SEQUENCE</scope>
    <source>
        <strain evidence="5">PL_HMW_Pooled</strain>
        <tissue evidence="5">Head</tissue>
    </source>
</reference>
<protein>
    <recommendedName>
        <fullName evidence="1">DNA (cytosine-5-)-methyltransferase</fullName>
        <ecNumber evidence="1">2.1.1.37</ecNumber>
    </recommendedName>
</protein>
<keyword evidence="2" id="KW-0489">Methyltransferase</keyword>
<comment type="caution">
    <text evidence="5">The sequence shown here is derived from an EMBL/GenBank/DDBJ whole genome shotgun (WGS) entry which is preliminary data.</text>
</comment>
<dbReference type="Proteomes" id="UP001219518">
    <property type="component" value="Unassembled WGS sequence"/>
</dbReference>
<evidence type="ECO:0000256" key="2">
    <source>
        <dbReference type="ARBA" id="ARBA00022603"/>
    </source>
</evidence>
<dbReference type="AlphaFoldDB" id="A0AAE1LJJ7"/>
<dbReference type="PANTHER" id="PTHR23068:SF25">
    <property type="entry name" value="DNA (CYTOSINE-5)-METHYLTRANSFERASE DRM2"/>
    <property type="match status" value="1"/>
</dbReference>
<dbReference type="InterPro" id="IPR018117">
    <property type="entry name" value="C5_DNA_meth_AS"/>
</dbReference>
<dbReference type="GO" id="GO:0003886">
    <property type="term" value="F:DNA (cytosine-5-)-methyltransferase activity"/>
    <property type="evidence" value="ECO:0007669"/>
    <property type="project" value="UniProtKB-EC"/>
</dbReference>
<dbReference type="GO" id="GO:0005634">
    <property type="term" value="C:nucleus"/>
    <property type="evidence" value="ECO:0007669"/>
    <property type="project" value="TreeGrafter"/>
</dbReference>
<evidence type="ECO:0000313" key="6">
    <source>
        <dbReference type="Proteomes" id="UP001219518"/>
    </source>
</evidence>
<proteinExistence type="predicted"/>
<evidence type="ECO:0000313" key="5">
    <source>
        <dbReference type="EMBL" id="KAK3920437.1"/>
    </source>
</evidence>
<dbReference type="InterPro" id="IPR001525">
    <property type="entry name" value="C5_MeTfrase"/>
</dbReference>
<keyword evidence="6" id="KW-1185">Reference proteome</keyword>